<accession>A0AAE9HRF2</accession>
<name>A0AAE9HRF2_9MONO</name>
<evidence type="ECO:0000313" key="3">
    <source>
        <dbReference type="Proteomes" id="UP001252088"/>
    </source>
</evidence>
<feature type="compositionally biased region" description="Basic and acidic residues" evidence="1">
    <location>
        <begin position="30"/>
        <end position="39"/>
    </location>
</feature>
<sequence>MPSKLWRSLKKLRVPRLKSHSSNDSQSSPLEEKLQSDNPEVKVRVGVRKNPDLVGVEKQCRVKKQDLAAAILSQLRDLEKEYPAQVPRVLTNLEYSTLQFVKTILMRVMEGAPVNSVWMRQVEEYICTTPQEKENLNEAMNWVKMMMEDQDRTLT</sequence>
<feature type="compositionally biased region" description="Polar residues" evidence="1">
    <location>
        <begin position="20"/>
        <end position="29"/>
    </location>
</feature>
<dbReference type="Proteomes" id="UP001252088">
    <property type="component" value="Segment"/>
</dbReference>
<dbReference type="EMBL" id="OK623359">
    <property type="protein sequence ID" value="UQM99571.1"/>
    <property type="molecule type" value="Viral_cRNA"/>
</dbReference>
<feature type="region of interest" description="Disordered" evidence="1">
    <location>
        <begin position="15"/>
        <end position="39"/>
    </location>
</feature>
<evidence type="ECO:0000256" key="1">
    <source>
        <dbReference type="SAM" id="MobiDB-lite"/>
    </source>
</evidence>
<proteinExistence type="predicted"/>
<keyword evidence="3" id="KW-1185">Reference proteome</keyword>
<dbReference type="Pfam" id="PF16821">
    <property type="entry name" value="C_Hendra"/>
    <property type="match status" value="1"/>
</dbReference>
<evidence type="ECO:0000313" key="2">
    <source>
        <dbReference type="EMBL" id="UQM99571.1"/>
    </source>
</evidence>
<protein>
    <submittedName>
        <fullName evidence="2">Accessory protein</fullName>
    </submittedName>
</protein>
<organism evidence="2 3">
    <name type="scientific">denestis virus</name>
    <dbReference type="NCBI Taxonomy" id="2940992"/>
    <lineage>
        <taxon>Viruses</taxon>
        <taxon>Riboviria</taxon>
        <taxon>Orthornavirae</taxon>
        <taxon>Negarnaviricota</taxon>
        <taxon>Haploviricotina</taxon>
        <taxon>Monjiviricetes</taxon>
        <taxon>Mononegavirales</taxon>
        <taxon>Paramyxoviridae</taxon>
        <taxon>Orthoparamyxovirinae</taxon>
        <taxon>Narmovirus</taxon>
        <taxon>Narmovirus ninovense</taxon>
    </lineage>
</organism>
<dbReference type="InterPro" id="IPR031812">
    <property type="entry name" value="C_Hendra"/>
</dbReference>
<gene>
    <name evidence="2" type="primary">P/V/C</name>
</gene>
<reference evidence="2 3" key="1">
    <citation type="journal article" date="2022" name="bioRxiv">
        <title>The characterization of multiple novel paramyxovirus species highlights the diverse nature of the subfamily Orthoparamyxovirinae.</title>
        <authorList>
            <person name="Vanmechelen B."/>
            <person name="Meurs S."/>
            <person name="Horemans M."/>
            <person name="Loosen A."/>
            <person name="Maes T.J."/>
            <person name="Laenen L."/>
            <person name="Vergote V."/>
            <person name="Koundouno F.R."/>
            <person name="Magassouba N."/>
            <person name="Konde M.K."/>
            <person name="Conde I.S."/>
            <person name="Carroll M.W."/>
            <person name="Maes P."/>
        </authorList>
    </citation>
    <scope>NUCLEOTIDE SEQUENCE [LARGE SCALE GENOMIC DNA]</scope>
    <source>
        <strain evidence="2 3">BE/Ninove/Mag/2/2019</strain>
    </source>
</reference>